<dbReference type="GO" id="GO:0001671">
    <property type="term" value="F:ATPase activator activity"/>
    <property type="evidence" value="ECO:0007669"/>
    <property type="project" value="TreeGrafter"/>
</dbReference>
<accession>A0A1W4WL38</accession>
<name>A0A1W4WL38_AGRPL</name>
<organism evidence="9 10">
    <name type="scientific">Agrilus planipennis</name>
    <name type="common">Emerald ash borer</name>
    <name type="synonym">Agrilus marcopoli</name>
    <dbReference type="NCBI Taxonomy" id="224129"/>
    <lineage>
        <taxon>Eukaryota</taxon>
        <taxon>Metazoa</taxon>
        <taxon>Ecdysozoa</taxon>
        <taxon>Arthropoda</taxon>
        <taxon>Hexapoda</taxon>
        <taxon>Insecta</taxon>
        <taxon>Pterygota</taxon>
        <taxon>Neoptera</taxon>
        <taxon>Endopterygota</taxon>
        <taxon>Coleoptera</taxon>
        <taxon>Polyphaga</taxon>
        <taxon>Elateriformia</taxon>
        <taxon>Buprestoidea</taxon>
        <taxon>Buprestidae</taxon>
        <taxon>Agrilinae</taxon>
        <taxon>Agrilus</taxon>
    </lineage>
</organism>
<dbReference type="InterPro" id="IPR046756">
    <property type="entry name" value="VAS1/VOA1_TM"/>
</dbReference>
<dbReference type="InterPro" id="IPR046755">
    <property type="entry name" value="VAS1_LD"/>
</dbReference>
<proteinExistence type="inferred from homology"/>
<dbReference type="Pfam" id="PF20520">
    <property type="entry name" value="Ac45-VOA1_TM"/>
    <property type="match status" value="1"/>
</dbReference>
<dbReference type="GO" id="GO:0030641">
    <property type="term" value="P:regulation of cellular pH"/>
    <property type="evidence" value="ECO:0007669"/>
    <property type="project" value="TreeGrafter"/>
</dbReference>
<dbReference type="AlphaFoldDB" id="A0A1W4WL38"/>
<keyword evidence="5 6" id="KW-0472">Membrane</keyword>
<dbReference type="STRING" id="224129.A0A1W4WL38"/>
<feature type="domain" description="V-type proton ATPase subunit S1 luminal" evidence="7">
    <location>
        <begin position="179"/>
        <end position="288"/>
    </location>
</feature>
<keyword evidence="3 6" id="KW-0812">Transmembrane</keyword>
<dbReference type="RefSeq" id="XP_018321177.1">
    <property type="nucleotide sequence ID" value="XM_018465675.1"/>
</dbReference>
<evidence type="ECO:0000256" key="2">
    <source>
        <dbReference type="ARBA" id="ARBA00009037"/>
    </source>
</evidence>
<evidence type="ECO:0000259" key="7">
    <source>
        <dbReference type="Pfam" id="PF05827"/>
    </source>
</evidence>
<protein>
    <submittedName>
        <fullName evidence="10">Uncharacterized protein LOC108734217</fullName>
    </submittedName>
</protein>
<dbReference type="KEGG" id="apln:108734217"/>
<evidence type="ECO:0000256" key="4">
    <source>
        <dbReference type="ARBA" id="ARBA00022989"/>
    </source>
</evidence>
<dbReference type="InterPro" id="IPR008388">
    <property type="entry name" value="Ac45_acc_su"/>
</dbReference>
<gene>
    <name evidence="10" type="primary">LOC108734217</name>
</gene>
<evidence type="ECO:0000259" key="8">
    <source>
        <dbReference type="Pfam" id="PF20520"/>
    </source>
</evidence>
<evidence type="ECO:0000256" key="6">
    <source>
        <dbReference type="SAM" id="Phobius"/>
    </source>
</evidence>
<feature type="domain" description="V-type proton ATPase subunit S1/VOA1 transmembrane" evidence="8">
    <location>
        <begin position="303"/>
        <end position="341"/>
    </location>
</feature>
<comment type="similarity">
    <text evidence="2">Belongs to the vacuolar ATPase subunit S1 family.</text>
</comment>
<sequence>MFLAKTIVNILVFQNIFAHGNLLLYSSRKVEIPALESIQRDDLQFYLEKNKLDKPKLVTFNYETLNENVLNAFKSKYSCYVPNANINFENATVLLGNADQDKITIKRSLLPFQHDENVVIVLSPLKRRPKRAINISTELPTTVPKYTTADTTTGNVPTGPVLFGASFKDVQTMIYSSKPPLLYIDSTSLSLGNPKSSSIDSRDSYVRLIVTIQVNDGPEKVVLRFRFPWLNGYWSLTSVDVEKDTKTYNLSILNDVNAPRRFSYHCGGETVFKNEEAKLILYEIQAQPDAQDNKFSDAYNCVPFTTIPIWSGLFVTFILIIGLIIGLDALGSIKTMDKFDNYKTKQLSITVAE</sequence>
<keyword evidence="9" id="KW-1185">Reference proteome</keyword>
<comment type="subcellular location">
    <subcellularLocation>
        <location evidence="1">Membrane</location>
        <topology evidence="1">Single-pass membrane protein</topology>
    </subcellularLocation>
</comment>
<evidence type="ECO:0000256" key="3">
    <source>
        <dbReference type="ARBA" id="ARBA00022692"/>
    </source>
</evidence>
<dbReference type="OrthoDB" id="9985059at2759"/>
<dbReference type="Pfam" id="PF05827">
    <property type="entry name" value="VAS1_LD"/>
    <property type="match status" value="1"/>
</dbReference>
<feature type="transmembrane region" description="Helical" evidence="6">
    <location>
        <begin position="309"/>
        <end position="330"/>
    </location>
</feature>
<evidence type="ECO:0000313" key="10">
    <source>
        <dbReference type="RefSeq" id="XP_018321177.1"/>
    </source>
</evidence>
<dbReference type="InParanoid" id="A0A1W4WL38"/>
<dbReference type="GeneID" id="108734217"/>
<dbReference type="GO" id="GO:0033176">
    <property type="term" value="C:proton-transporting V-type ATPase complex"/>
    <property type="evidence" value="ECO:0007669"/>
    <property type="project" value="TreeGrafter"/>
</dbReference>
<evidence type="ECO:0000313" key="9">
    <source>
        <dbReference type="Proteomes" id="UP000192223"/>
    </source>
</evidence>
<dbReference type="Proteomes" id="UP000192223">
    <property type="component" value="Unplaced"/>
</dbReference>
<keyword evidence="4 6" id="KW-1133">Transmembrane helix</keyword>
<evidence type="ECO:0000256" key="1">
    <source>
        <dbReference type="ARBA" id="ARBA00004167"/>
    </source>
</evidence>
<reference evidence="10" key="1">
    <citation type="submission" date="2025-08" db="UniProtKB">
        <authorList>
            <consortium name="RefSeq"/>
        </authorList>
    </citation>
    <scope>IDENTIFICATION</scope>
    <source>
        <tissue evidence="10">Entire body</tissue>
    </source>
</reference>
<dbReference type="PANTHER" id="PTHR12471">
    <property type="entry name" value="VACUOLAR ATP SYNTHASE SUBUNIT S1"/>
    <property type="match status" value="1"/>
</dbReference>
<evidence type="ECO:0000256" key="5">
    <source>
        <dbReference type="ARBA" id="ARBA00023136"/>
    </source>
</evidence>
<dbReference type="PANTHER" id="PTHR12471:SF4">
    <property type="entry name" value="AGAP001624-PA"/>
    <property type="match status" value="1"/>
</dbReference>